<evidence type="ECO:0000256" key="1">
    <source>
        <dbReference type="SAM" id="MobiDB-lite"/>
    </source>
</evidence>
<name>A0A409Y2X1_9AGAR</name>
<dbReference type="OrthoDB" id="2322499at2759"/>
<dbReference type="AlphaFoldDB" id="A0A409Y2X1"/>
<dbReference type="PROSITE" id="PS50181">
    <property type="entry name" value="FBOX"/>
    <property type="match status" value="1"/>
</dbReference>
<dbReference type="SUPFAM" id="SSF81383">
    <property type="entry name" value="F-box domain"/>
    <property type="match status" value="1"/>
</dbReference>
<dbReference type="Proteomes" id="UP000284706">
    <property type="component" value="Unassembled WGS sequence"/>
</dbReference>
<feature type="domain" description="F-box" evidence="2">
    <location>
        <begin position="66"/>
        <end position="115"/>
    </location>
</feature>
<accession>A0A409Y2X1</accession>
<evidence type="ECO:0000313" key="3">
    <source>
        <dbReference type="EMBL" id="PPQ97349.1"/>
    </source>
</evidence>
<evidence type="ECO:0000259" key="2">
    <source>
        <dbReference type="PROSITE" id="PS50181"/>
    </source>
</evidence>
<dbReference type="InParanoid" id="A0A409Y2X1"/>
<sequence length="704" mass="81490">MVRSSTRISHQGKKNYNEEGAETADLASSNELKVKKRKVAHDDDEEPKTSCGKSKAKRRRFSKGRLQAFLHLPLDLVYEIFGYLEPFDLLQLARTSKQLRSLLMSRTSAFVWKTSRSNIPGLPECPDDLSEPQYAHLMFFTGCHVCGRKINGIRIIWNARIRVCKSCNGKIFEQQTHFWKYEYTSTPFAELLPFLPNGNAPGYVSSRFSALEKEWKTQYHNASDKVQWVRNMVEKRRAIDEHAKACEIWQDELLRKKEEKQTSIIDGRKSLVFEYIKQLGWEDELLKMSHWEHVVGNQVDVVRVCQKPVTEDALASLNGFIQRFMEETRRERLVRERDAMYKKRLLILNDIIRAYAATIAPTAPFPTSADVFKHPMVRSIIETTPPTDNFTPEVLQPIVPLLPQIDLHWQEKARSQLFMMIRTAAPWYVFDEQTVLDLATTSFHCKRAGYQGCSYGGHIGHPDILMHECARSDPFSRENDFNPGSAEFYIRQFLHEVPWNYRRELDFDPVQMRILTDVVRMCGLDPTTTTRAEMDDLDSIFECVQCNDERHGRATMRWWGVPIHYRNHRGHSSRGEMQVIMLNERDAAKARLGMLEQEQKRLSEYSFHLASSLVCNRCGAQGNFPSTMRHVHSAHGIPDPTMDDCRYSHRPHYYPQDIFWLWPPRLISQQLSVVVMPSEGSSGPQDSMEEDSLETTTGSQSSDE</sequence>
<dbReference type="InterPro" id="IPR001810">
    <property type="entry name" value="F-box_dom"/>
</dbReference>
<gene>
    <name evidence="3" type="ORF">CVT26_006583</name>
</gene>
<dbReference type="CDD" id="cd09917">
    <property type="entry name" value="F-box_SF"/>
    <property type="match status" value="1"/>
</dbReference>
<evidence type="ECO:0000313" key="4">
    <source>
        <dbReference type="Proteomes" id="UP000284706"/>
    </source>
</evidence>
<dbReference type="Pfam" id="PF00646">
    <property type="entry name" value="F-box"/>
    <property type="match status" value="1"/>
</dbReference>
<protein>
    <recommendedName>
        <fullName evidence="2">F-box domain-containing protein</fullName>
    </recommendedName>
</protein>
<reference evidence="3 4" key="1">
    <citation type="journal article" date="2018" name="Evol. Lett.">
        <title>Horizontal gene cluster transfer increased hallucinogenic mushroom diversity.</title>
        <authorList>
            <person name="Reynolds H.T."/>
            <person name="Vijayakumar V."/>
            <person name="Gluck-Thaler E."/>
            <person name="Korotkin H.B."/>
            <person name="Matheny P.B."/>
            <person name="Slot J.C."/>
        </authorList>
    </citation>
    <scope>NUCLEOTIDE SEQUENCE [LARGE SCALE GENOMIC DNA]</scope>
    <source>
        <strain evidence="3 4">SRW20</strain>
    </source>
</reference>
<comment type="caution">
    <text evidence="3">The sequence shown here is derived from an EMBL/GenBank/DDBJ whole genome shotgun (WGS) entry which is preliminary data.</text>
</comment>
<dbReference type="EMBL" id="NHYE01001261">
    <property type="protein sequence ID" value="PPQ97349.1"/>
    <property type="molecule type" value="Genomic_DNA"/>
</dbReference>
<dbReference type="SMART" id="SM00256">
    <property type="entry name" value="FBOX"/>
    <property type="match status" value="1"/>
</dbReference>
<keyword evidence="4" id="KW-1185">Reference proteome</keyword>
<organism evidence="3 4">
    <name type="scientific">Gymnopilus dilepis</name>
    <dbReference type="NCBI Taxonomy" id="231916"/>
    <lineage>
        <taxon>Eukaryota</taxon>
        <taxon>Fungi</taxon>
        <taxon>Dikarya</taxon>
        <taxon>Basidiomycota</taxon>
        <taxon>Agaricomycotina</taxon>
        <taxon>Agaricomycetes</taxon>
        <taxon>Agaricomycetidae</taxon>
        <taxon>Agaricales</taxon>
        <taxon>Agaricineae</taxon>
        <taxon>Hymenogastraceae</taxon>
        <taxon>Gymnopilus</taxon>
    </lineage>
</organism>
<feature type="compositionally biased region" description="Polar residues" evidence="1">
    <location>
        <begin position="694"/>
        <end position="704"/>
    </location>
</feature>
<feature type="region of interest" description="Disordered" evidence="1">
    <location>
        <begin position="676"/>
        <end position="704"/>
    </location>
</feature>
<proteinExistence type="predicted"/>
<dbReference type="Gene3D" id="1.20.1280.50">
    <property type="match status" value="1"/>
</dbReference>
<feature type="region of interest" description="Disordered" evidence="1">
    <location>
        <begin position="1"/>
        <end position="56"/>
    </location>
</feature>
<dbReference type="STRING" id="231916.A0A409Y2X1"/>
<dbReference type="InterPro" id="IPR036047">
    <property type="entry name" value="F-box-like_dom_sf"/>
</dbReference>